<keyword evidence="2" id="KW-1185">Reference proteome</keyword>
<protein>
    <submittedName>
        <fullName evidence="1">Uncharacterized protein</fullName>
    </submittedName>
</protein>
<sequence>MVIVGIRNIRIPCLPDTHVKLTRFRRSISCSSAAAAKKRVVVISGPTGAGKTRLALQLAKRLNGEVISADSVQCSLSGVSRT</sequence>
<dbReference type="Pfam" id="PF01745">
    <property type="entry name" value="IPT"/>
    <property type="match status" value="1"/>
</dbReference>
<dbReference type="Proteomes" id="UP000594263">
    <property type="component" value="Unplaced"/>
</dbReference>
<dbReference type="InterPro" id="IPR027417">
    <property type="entry name" value="P-loop_NTPase"/>
</dbReference>
<organism evidence="1 2">
    <name type="scientific">Kalanchoe fedtschenkoi</name>
    <name type="common">Lavender scallops</name>
    <name type="synonym">South American air plant</name>
    <dbReference type="NCBI Taxonomy" id="63787"/>
    <lineage>
        <taxon>Eukaryota</taxon>
        <taxon>Viridiplantae</taxon>
        <taxon>Streptophyta</taxon>
        <taxon>Embryophyta</taxon>
        <taxon>Tracheophyta</taxon>
        <taxon>Spermatophyta</taxon>
        <taxon>Magnoliopsida</taxon>
        <taxon>eudicotyledons</taxon>
        <taxon>Gunneridae</taxon>
        <taxon>Pentapetalae</taxon>
        <taxon>Saxifragales</taxon>
        <taxon>Crassulaceae</taxon>
        <taxon>Kalanchoe</taxon>
    </lineage>
</organism>
<dbReference type="SUPFAM" id="SSF52540">
    <property type="entry name" value="P-loop containing nucleoside triphosphate hydrolases"/>
    <property type="match status" value="1"/>
</dbReference>
<dbReference type="Gramene" id="Kaladp0041s0059.1.v1.1">
    <property type="protein sequence ID" value="Kaladp0041s0059.1.v1.1"/>
    <property type="gene ID" value="Kaladp0041s0059.v1.1"/>
</dbReference>
<dbReference type="EnsemblPlants" id="Kaladp0041s0059.1.v1.1">
    <property type="protein sequence ID" value="Kaladp0041s0059.1.v1.1"/>
    <property type="gene ID" value="Kaladp0041s0059.v1.1"/>
</dbReference>
<dbReference type="AlphaFoldDB" id="A0A7N0TPS2"/>
<reference evidence="1" key="1">
    <citation type="submission" date="2021-01" db="UniProtKB">
        <authorList>
            <consortium name="EnsemblPlants"/>
        </authorList>
    </citation>
    <scope>IDENTIFICATION</scope>
</reference>
<accession>A0A7N0TPS2</accession>
<evidence type="ECO:0000313" key="1">
    <source>
        <dbReference type="EnsemblPlants" id="Kaladp0041s0059.1.v1.1"/>
    </source>
</evidence>
<evidence type="ECO:0000313" key="2">
    <source>
        <dbReference type="Proteomes" id="UP000594263"/>
    </source>
</evidence>
<name>A0A7N0TPS2_KALFE</name>
<proteinExistence type="predicted"/>
<dbReference type="Gene3D" id="3.40.50.300">
    <property type="entry name" value="P-loop containing nucleotide triphosphate hydrolases"/>
    <property type="match status" value="1"/>
</dbReference>